<accession>A0A6A5QSC4</accession>
<comment type="cofactor">
    <cofactor evidence="1">
        <name>heme</name>
        <dbReference type="ChEBI" id="CHEBI:30413"/>
    </cofactor>
</comment>
<evidence type="ECO:0000313" key="7">
    <source>
        <dbReference type="EMBL" id="KAF1918279.1"/>
    </source>
</evidence>
<dbReference type="AlphaFoldDB" id="A0A6A5QSC4"/>
<dbReference type="Pfam" id="PF00067">
    <property type="entry name" value="p450"/>
    <property type="match status" value="1"/>
</dbReference>
<keyword evidence="8" id="KW-1185">Reference proteome</keyword>
<dbReference type="PANTHER" id="PTHR24287:SF17">
    <property type="entry name" value="P450, PUTATIVE (EUROFUNG)-RELATED"/>
    <property type="match status" value="1"/>
</dbReference>
<dbReference type="OrthoDB" id="1470350at2759"/>
<dbReference type="Gene3D" id="1.10.630.10">
    <property type="entry name" value="Cytochrome P450"/>
    <property type="match status" value="2"/>
</dbReference>
<keyword evidence="5" id="KW-0408">Iron</keyword>
<organism evidence="7 8">
    <name type="scientific">Ampelomyces quisqualis</name>
    <name type="common">Powdery mildew agent</name>
    <dbReference type="NCBI Taxonomy" id="50730"/>
    <lineage>
        <taxon>Eukaryota</taxon>
        <taxon>Fungi</taxon>
        <taxon>Dikarya</taxon>
        <taxon>Ascomycota</taxon>
        <taxon>Pezizomycotina</taxon>
        <taxon>Dothideomycetes</taxon>
        <taxon>Pleosporomycetidae</taxon>
        <taxon>Pleosporales</taxon>
        <taxon>Pleosporineae</taxon>
        <taxon>Phaeosphaeriaceae</taxon>
        <taxon>Ampelomyces</taxon>
    </lineage>
</organism>
<dbReference type="Proteomes" id="UP000800096">
    <property type="component" value="Unassembled WGS sequence"/>
</dbReference>
<protein>
    <submittedName>
        <fullName evidence="7">Cytochrome P450</fullName>
    </submittedName>
</protein>
<dbReference type="GO" id="GO:0004497">
    <property type="term" value="F:monooxygenase activity"/>
    <property type="evidence" value="ECO:0007669"/>
    <property type="project" value="UniProtKB-KW"/>
</dbReference>
<dbReference type="PANTHER" id="PTHR24287">
    <property type="entry name" value="P450, PUTATIVE (EUROFUNG)-RELATED"/>
    <property type="match status" value="1"/>
</dbReference>
<evidence type="ECO:0000313" key="8">
    <source>
        <dbReference type="Proteomes" id="UP000800096"/>
    </source>
</evidence>
<proteinExistence type="inferred from homology"/>
<gene>
    <name evidence="7" type="ORF">BDU57DRAFT_594414</name>
</gene>
<keyword evidence="4" id="KW-0560">Oxidoreductase</keyword>
<reference evidence="7" key="1">
    <citation type="journal article" date="2020" name="Stud. Mycol.">
        <title>101 Dothideomycetes genomes: a test case for predicting lifestyles and emergence of pathogens.</title>
        <authorList>
            <person name="Haridas S."/>
            <person name="Albert R."/>
            <person name="Binder M."/>
            <person name="Bloem J."/>
            <person name="Labutti K."/>
            <person name="Salamov A."/>
            <person name="Andreopoulos B."/>
            <person name="Baker S."/>
            <person name="Barry K."/>
            <person name="Bills G."/>
            <person name="Bluhm B."/>
            <person name="Cannon C."/>
            <person name="Castanera R."/>
            <person name="Culley D."/>
            <person name="Daum C."/>
            <person name="Ezra D."/>
            <person name="Gonzalez J."/>
            <person name="Henrissat B."/>
            <person name="Kuo A."/>
            <person name="Liang C."/>
            <person name="Lipzen A."/>
            <person name="Lutzoni F."/>
            <person name="Magnuson J."/>
            <person name="Mondo S."/>
            <person name="Nolan M."/>
            <person name="Ohm R."/>
            <person name="Pangilinan J."/>
            <person name="Park H.-J."/>
            <person name="Ramirez L."/>
            <person name="Alfaro M."/>
            <person name="Sun H."/>
            <person name="Tritt A."/>
            <person name="Yoshinaga Y."/>
            <person name="Zwiers L.-H."/>
            <person name="Turgeon B."/>
            <person name="Goodwin S."/>
            <person name="Spatafora J."/>
            <person name="Crous P."/>
            <person name="Grigoriev I."/>
        </authorList>
    </citation>
    <scope>NUCLEOTIDE SEQUENCE</scope>
    <source>
        <strain evidence="7">HMLAC05119</strain>
    </source>
</reference>
<keyword evidence="6" id="KW-0503">Monooxygenase</keyword>
<evidence type="ECO:0000256" key="4">
    <source>
        <dbReference type="ARBA" id="ARBA00023002"/>
    </source>
</evidence>
<dbReference type="GO" id="GO:0005506">
    <property type="term" value="F:iron ion binding"/>
    <property type="evidence" value="ECO:0007669"/>
    <property type="project" value="InterPro"/>
</dbReference>
<evidence type="ECO:0000256" key="5">
    <source>
        <dbReference type="ARBA" id="ARBA00023004"/>
    </source>
</evidence>
<dbReference type="EMBL" id="ML979134">
    <property type="protein sequence ID" value="KAF1918279.1"/>
    <property type="molecule type" value="Genomic_DNA"/>
</dbReference>
<comment type="similarity">
    <text evidence="2">Belongs to the cytochrome P450 family.</text>
</comment>
<evidence type="ECO:0000256" key="6">
    <source>
        <dbReference type="ARBA" id="ARBA00023033"/>
    </source>
</evidence>
<evidence type="ECO:0000256" key="1">
    <source>
        <dbReference type="ARBA" id="ARBA00001971"/>
    </source>
</evidence>
<dbReference type="GO" id="GO:0020037">
    <property type="term" value="F:heme binding"/>
    <property type="evidence" value="ECO:0007669"/>
    <property type="project" value="InterPro"/>
</dbReference>
<dbReference type="GO" id="GO:0016705">
    <property type="term" value="F:oxidoreductase activity, acting on paired donors, with incorporation or reduction of molecular oxygen"/>
    <property type="evidence" value="ECO:0007669"/>
    <property type="project" value="InterPro"/>
</dbReference>
<evidence type="ECO:0000256" key="3">
    <source>
        <dbReference type="ARBA" id="ARBA00022723"/>
    </source>
</evidence>
<dbReference type="SUPFAM" id="SSF48264">
    <property type="entry name" value="Cytochrome P450"/>
    <property type="match status" value="1"/>
</dbReference>
<dbReference type="InterPro" id="IPR001128">
    <property type="entry name" value="Cyt_P450"/>
</dbReference>
<evidence type="ECO:0000256" key="2">
    <source>
        <dbReference type="ARBA" id="ARBA00010617"/>
    </source>
</evidence>
<dbReference type="InterPro" id="IPR036396">
    <property type="entry name" value="Cyt_P450_sf"/>
</dbReference>
<name>A0A6A5QSC4_AMPQU</name>
<dbReference type="InterPro" id="IPR047146">
    <property type="entry name" value="Cyt_P450_E_CYP52_fungi"/>
</dbReference>
<keyword evidence="3" id="KW-0479">Metal-binding</keyword>
<sequence length="235" mass="26599">MRLPGAENFCGRGFLTTDGDVWQRSRKLLKPTFARNNLQDLKYLSEQVDIMIAQIPQNGETVDLQPLLYGMLLNTSIKFLLGVDPTESLTDDRDFIRSQILQGMMASQETTSALLGNACFLLSRHPAYWQKIRDATSNHDLSYFDFDALLNLKIVRNIIHEALRLYPIFPIMGRNAIRDTTLPTGGGSVQGEPVFVQQGTIAAMNYLPLHRDPAVYGEDTEAFRPERWETIQPSH</sequence>